<keyword evidence="2" id="KW-0489">Methyltransferase</keyword>
<comment type="caution">
    <text evidence="2">The sequence shown here is derived from an EMBL/GenBank/DDBJ whole genome shotgun (WGS) entry which is preliminary data.</text>
</comment>
<dbReference type="InterPro" id="IPR029063">
    <property type="entry name" value="SAM-dependent_MTases_sf"/>
</dbReference>
<dbReference type="InterPro" id="IPR041698">
    <property type="entry name" value="Methyltransf_25"/>
</dbReference>
<keyword evidence="3" id="KW-1185">Reference proteome</keyword>
<dbReference type="SUPFAM" id="SSF53335">
    <property type="entry name" value="S-adenosyl-L-methionine-dependent methyltransferases"/>
    <property type="match status" value="1"/>
</dbReference>
<proteinExistence type="predicted"/>
<evidence type="ECO:0000313" key="3">
    <source>
        <dbReference type="Proteomes" id="UP000004508"/>
    </source>
</evidence>
<dbReference type="GO" id="GO:0008168">
    <property type="term" value="F:methyltransferase activity"/>
    <property type="evidence" value="ECO:0007669"/>
    <property type="project" value="UniProtKB-KW"/>
</dbReference>
<sequence length="343" mass="38878">MTIRSINKIDVKSEIRLSFCQVESRKEKRKGKMFHASHRIYAETSTHGPLLLDPLASAEQARVITQYHMLASALKEPLPELEELGITTSTSPHLILDLGCGPGGTWACDVAFDDPFCLVFGISALAPYVRQANTFRQMQTQTRVQFLQMDFARELCCPANFSTLINGHFLRTFLTQAGWPRLLRECWRVLRPGGLLRLTECIAAFSNSPACEALTHYYEQALAVRTQIRPSQHEECHEGSELASSPLQHTRLFELLHNVGYCGIEEQRMMLDFSAGTLYQASMRTNAESFFCQLAPVFYQTTDLTTARFEEIFEQMRAEMSSPTFKGHWILSRIHAYKPGGVQ</sequence>
<dbReference type="CDD" id="cd02440">
    <property type="entry name" value="AdoMet_MTases"/>
    <property type="match status" value="1"/>
</dbReference>
<gene>
    <name evidence="2" type="ORF">Krac_2479</name>
</gene>
<dbReference type="EMBL" id="ADVG01000004">
    <property type="protein sequence ID" value="EFH81734.1"/>
    <property type="molecule type" value="Genomic_DNA"/>
</dbReference>
<dbReference type="Proteomes" id="UP000004508">
    <property type="component" value="Unassembled WGS sequence"/>
</dbReference>
<name>D6U5F4_KTERA</name>
<dbReference type="GO" id="GO:0032259">
    <property type="term" value="P:methylation"/>
    <property type="evidence" value="ECO:0007669"/>
    <property type="project" value="UniProtKB-KW"/>
</dbReference>
<accession>D6U5F4</accession>
<dbReference type="Gene3D" id="3.40.50.150">
    <property type="entry name" value="Vaccinia Virus protein VP39"/>
    <property type="match status" value="1"/>
</dbReference>
<dbReference type="InParanoid" id="D6U5F4"/>
<dbReference type="AlphaFoldDB" id="D6U5F4"/>
<evidence type="ECO:0000259" key="1">
    <source>
        <dbReference type="Pfam" id="PF13649"/>
    </source>
</evidence>
<dbReference type="STRING" id="485913.Krac_2479"/>
<organism evidence="2 3">
    <name type="scientific">Ktedonobacter racemifer DSM 44963</name>
    <dbReference type="NCBI Taxonomy" id="485913"/>
    <lineage>
        <taxon>Bacteria</taxon>
        <taxon>Bacillati</taxon>
        <taxon>Chloroflexota</taxon>
        <taxon>Ktedonobacteria</taxon>
        <taxon>Ktedonobacterales</taxon>
        <taxon>Ktedonobacteraceae</taxon>
        <taxon>Ktedonobacter</taxon>
    </lineage>
</organism>
<protein>
    <submittedName>
        <fullName evidence="2">Methyltransferase type 11</fullName>
    </submittedName>
</protein>
<feature type="domain" description="Methyltransferase" evidence="1">
    <location>
        <begin position="95"/>
        <end position="194"/>
    </location>
</feature>
<evidence type="ECO:0000313" key="2">
    <source>
        <dbReference type="EMBL" id="EFH81734.1"/>
    </source>
</evidence>
<keyword evidence="2" id="KW-0808">Transferase</keyword>
<reference evidence="2 3" key="1">
    <citation type="journal article" date="2011" name="Stand. Genomic Sci.">
        <title>Non-contiguous finished genome sequence and contextual data of the filamentous soil bacterium Ktedonobacter racemifer type strain (SOSP1-21).</title>
        <authorList>
            <person name="Chang Y.J."/>
            <person name="Land M."/>
            <person name="Hauser L."/>
            <person name="Chertkov O."/>
            <person name="Del Rio T.G."/>
            <person name="Nolan M."/>
            <person name="Copeland A."/>
            <person name="Tice H."/>
            <person name="Cheng J.F."/>
            <person name="Lucas S."/>
            <person name="Han C."/>
            <person name="Goodwin L."/>
            <person name="Pitluck S."/>
            <person name="Ivanova N."/>
            <person name="Ovchinikova G."/>
            <person name="Pati A."/>
            <person name="Chen A."/>
            <person name="Palaniappan K."/>
            <person name="Mavromatis K."/>
            <person name="Liolios K."/>
            <person name="Brettin T."/>
            <person name="Fiebig A."/>
            <person name="Rohde M."/>
            <person name="Abt B."/>
            <person name="Goker M."/>
            <person name="Detter J.C."/>
            <person name="Woyke T."/>
            <person name="Bristow J."/>
            <person name="Eisen J.A."/>
            <person name="Markowitz V."/>
            <person name="Hugenholtz P."/>
            <person name="Kyrpides N.C."/>
            <person name="Klenk H.P."/>
            <person name="Lapidus A."/>
        </authorList>
    </citation>
    <scope>NUCLEOTIDE SEQUENCE [LARGE SCALE GENOMIC DNA]</scope>
    <source>
        <strain evidence="3">DSM 44963</strain>
    </source>
</reference>
<dbReference type="Pfam" id="PF13649">
    <property type="entry name" value="Methyltransf_25"/>
    <property type="match status" value="1"/>
</dbReference>